<reference evidence="5" key="1">
    <citation type="submission" date="2021-01" db="EMBL/GenBank/DDBJ databases">
        <authorList>
            <person name="Zahm M."/>
            <person name="Roques C."/>
            <person name="Cabau C."/>
            <person name="Klopp C."/>
            <person name="Donnadieu C."/>
            <person name="Jouanno E."/>
            <person name="Lampietro C."/>
            <person name="Louis A."/>
            <person name="Herpin A."/>
            <person name="Echchiki A."/>
            <person name="Berthelot C."/>
            <person name="Parey E."/>
            <person name="Roest-Crollius H."/>
            <person name="Braasch I."/>
            <person name="Postlethwait J."/>
            <person name="Bobe J."/>
            <person name="Montfort J."/>
            <person name="Bouchez O."/>
            <person name="Begum T."/>
            <person name="Mejri S."/>
            <person name="Adams A."/>
            <person name="Chen W.-J."/>
            <person name="Guiguen Y."/>
        </authorList>
    </citation>
    <scope>NUCLEOTIDE SEQUENCE</scope>
    <source>
        <strain evidence="5">YG-15Mar2019-1</strain>
        <tissue evidence="5">Brain</tissue>
    </source>
</reference>
<accession>A0A9D3PHZ3</accession>
<feature type="region of interest" description="Disordered" evidence="3">
    <location>
        <begin position="645"/>
        <end position="687"/>
    </location>
</feature>
<evidence type="ECO:0000256" key="3">
    <source>
        <dbReference type="SAM" id="MobiDB-lite"/>
    </source>
</evidence>
<feature type="compositionally biased region" description="Polar residues" evidence="3">
    <location>
        <begin position="360"/>
        <end position="372"/>
    </location>
</feature>
<sequence length="1263" mass="138763">MIDSLPKKTSFCQSHNPLPWCIPALNFSSLYGNSLCTKINHGHLFLLANTGACFPKQDPERGGGHMISTDDLEYPREYRTLGNGTRRFSNVGLVHTSEHRHTVIAAQSLEALTSLQKADMERKRDAFMDHLKSKYPPQHPPSPSPSHGSMRGTPDRERAREQPEGLKRGRRQGEPGAGALQQQPNYWSFKTRSPRHSQSTQSGLADQATKLSFASAESLETMSETDVPLGFSRMNRFRQSLPLSRSASQTKLRSPGVLFLQFGDETRRVHITHELSSLDTLHALIVHMFPQKLTMGMLKSPNTAILIKDEARNVFYELEDVRDIQDRSIIKIYRKEPIYASYPAAHLANGDLRREMVYTSRESSPTRRLNNLPSSASPPSGSPSRSRLSYSGGRPPSYAGPGHPPQPHPHHPSAGHPAGAGLSPSPSAILERRDVKPDEEVSGKNMVLMKNEGLYADPYNLVHEGRLSIASTQSLAAIGDPFGFPVSGGLYRRGSVRSLSTYSAAALQGELEEALYKPGGPLYSDSYASTLGMGFRLPPSSPQKIPDMQLRDRDSYSGPPSRASPVRQTFRKDSASSSVFVESPKSRPGSGSEPLCGPGGPGGEGVRGTTGFGSPLSGNETETRERMEAMEKQIASLTGLVQSVLTRGPDSDSTEKTESTSDGSATGTLTPSAPLALMPPPPSGATQATTVTRLQMQLHLHDLQQNATDLREQLSQLRKMQLQNADSVRSLLKRTETEISVRVTDALRKQEDPLQRQRLLVEEERLKYLNEEELIIQQLHDLEKSVEEIQKDSSVNHRLVTVQELEEKAVVLRKLGETLTELKNQFPSLQSKMRVVLRVEVEAVKFLKEEPQRLDALLKRCKTITDTLATLRRQVNEGTIWKRQEDVSSSSPKSADDIGKSTEFDIPTSPPLNLNDLGDGSGLSNWTPQVSSALGHGSPSAPHRDTHPPVPLKSRALEELSSRRGVDKSVSVEVRLAAERDWEEKRASLTQYSTQDINRLLEETQAELMKAIPDLDFAAKQIKPPVPAPPSSQSATPTPEHRPSKPQHVHKLSSKEAGSRRGSDELTVARYRTEKPSKSPPPPPPRRSFPSSPGLTCRSGEVISPVKSIKKSESEETEVQKPHVKLRRTVSEAPRPASTPPVIASGGREEEDEEKHAAELEVFPRFPVKAPPPPQPLLSPPQRTSAHPSSLDLWPPGAPGEKVTPNHGLACALQASEAPPRALSLPHSVPKLPTHTGHSAQSNSKWLHRHHMNACSDLGVFLR</sequence>
<feature type="region of interest" description="Disordered" evidence="3">
    <location>
        <begin position="131"/>
        <end position="206"/>
    </location>
</feature>
<dbReference type="GO" id="GO:0061001">
    <property type="term" value="P:regulation of dendritic spine morphogenesis"/>
    <property type="evidence" value="ECO:0007669"/>
    <property type="project" value="TreeGrafter"/>
</dbReference>
<evidence type="ECO:0000313" key="5">
    <source>
        <dbReference type="EMBL" id="KAG7459678.1"/>
    </source>
</evidence>
<feature type="compositionally biased region" description="Basic and acidic residues" evidence="3">
    <location>
        <begin position="1110"/>
        <end position="1121"/>
    </location>
</feature>
<feature type="compositionally biased region" description="Gly residues" evidence="3">
    <location>
        <begin position="597"/>
        <end position="611"/>
    </location>
</feature>
<dbReference type="InterPro" id="IPR051825">
    <property type="entry name" value="SRCIN1"/>
</dbReference>
<evidence type="ECO:0000313" key="6">
    <source>
        <dbReference type="Proteomes" id="UP001046870"/>
    </source>
</evidence>
<feature type="compositionally biased region" description="Low complexity" evidence="3">
    <location>
        <begin position="912"/>
        <end position="925"/>
    </location>
</feature>
<feature type="compositionally biased region" description="Basic and acidic residues" evidence="3">
    <location>
        <begin position="894"/>
        <end position="903"/>
    </location>
</feature>
<feature type="coiled-coil region" evidence="2">
    <location>
        <begin position="693"/>
        <end position="720"/>
    </location>
</feature>
<keyword evidence="1 2" id="KW-0175">Coiled coil</keyword>
<feature type="region of interest" description="Disordered" evidence="3">
    <location>
        <begin position="883"/>
        <end position="951"/>
    </location>
</feature>
<dbReference type="Proteomes" id="UP001046870">
    <property type="component" value="Chromosome 19"/>
</dbReference>
<dbReference type="PANTHER" id="PTHR22741">
    <property type="entry name" value="P140CAP/SNIP-RELATED"/>
    <property type="match status" value="1"/>
</dbReference>
<keyword evidence="6" id="KW-1185">Reference proteome</keyword>
<dbReference type="PANTHER" id="PTHR22741:SF5">
    <property type="entry name" value="SRC KINASE SIGNALING INHIBITOR 1"/>
    <property type="match status" value="1"/>
</dbReference>
<evidence type="ECO:0000259" key="4">
    <source>
        <dbReference type="Pfam" id="PF03915"/>
    </source>
</evidence>
<feature type="compositionally biased region" description="Low complexity" evidence="3">
    <location>
        <begin position="414"/>
        <end position="426"/>
    </location>
</feature>
<feature type="region of interest" description="Disordered" evidence="3">
    <location>
        <begin position="1019"/>
        <end position="1202"/>
    </location>
</feature>
<dbReference type="OrthoDB" id="6022652at2759"/>
<dbReference type="Pfam" id="PF03915">
    <property type="entry name" value="AIP3"/>
    <property type="match status" value="1"/>
</dbReference>
<organism evidence="5 6">
    <name type="scientific">Megalops atlanticus</name>
    <name type="common">Tarpon</name>
    <name type="synonym">Clupea gigantea</name>
    <dbReference type="NCBI Taxonomy" id="7932"/>
    <lineage>
        <taxon>Eukaryota</taxon>
        <taxon>Metazoa</taxon>
        <taxon>Chordata</taxon>
        <taxon>Craniata</taxon>
        <taxon>Vertebrata</taxon>
        <taxon>Euteleostomi</taxon>
        <taxon>Actinopterygii</taxon>
        <taxon>Neopterygii</taxon>
        <taxon>Teleostei</taxon>
        <taxon>Elopiformes</taxon>
        <taxon>Megalopidae</taxon>
        <taxon>Megalops</taxon>
    </lineage>
</organism>
<gene>
    <name evidence="5" type="ORF">MATL_G00213230</name>
</gene>
<evidence type="ECO:0000256" key="2">
    <source>
        <dbReference type="SAM" id="Coils"/>
    </source>
</evidence>
<name>A0A9D3PHZ3_MEGAT</name>
<dbReference type="EMBL" id="JAFDVH010000019">
    <property type="protein sequence ID" value="KAG7459678.1"/>
    <property type="molecule type" value="Genomic_DNA"/>
</dbReference>
<feature type="region of interest" description="Disordered" evidence="3">
    <location>
        <begin position="359"/>
        <end position="426"/>
    </location>
</feature>
<dbReference type="GO" id="GO:0015629">
    <property type="term" value="C:actin cytoskeleton"/>
    <property type="evidence" value="ECO:0007669"/>
    <property type="project" value="TreeGrafter"/>
</dbReference>
<protein>
    <recommendedName>
        <fullName evidence="4">Actin interacting protein 3-like C-terminal domain-containing protein</fullName>
    </recommendedName>
</protein>
<dbReference type="GO" id="GO:0014069">
    <property type="term" value="C:postsynaptic density"/>
    <property type="evidence" value="ECO:0007669"/>
    <property type="project" value="TreeGrafter"/>
</dbReference>
<feature type="compositionally biased region" description="Basic and acidic residues" evidence="3">
    <location>
        <begin position="1053"/>
        <end position="1064"/>
    </location>
</feature>
<feature type="compositionally biased region" description="Polar residues" evidence="3">
    <location>
        <begin position="180"/>
        <end position="206"/>
    </location>
</feature>
<dbReference type="GO" id="GO:0005737">
    <property type="term" value="C:cytoplasm"/>
    <property type="evidence" value="ECO:0007669"/>
    <property type="project" value="TreeGrafter"/>
</dbReference>
<dbReference type="Gene3D" id="1.20.58.1540">
    <property type="entry name" value="Actin interacting protein 3, C-terminal domain"/>
    <property type="match status" value="1"/>
</dbReference>
<dbReference type="InterPro" id="IPR022782">
    <property type="entry name" value="AIP3-like_C"/>
</dbReference>
<feature type="compositionally biased region" description="Basic and acidic residues" evidence="3">
    <location>
        <begin position="153"/>
        <end position="173"/>
    </location>
</feature>
<feature type="region of interest" description="Disordered" evidence="3">
    <location>
        <begin position="534"/>
        <end position="626"/>
    </location>
</feature>
<feature type="domain" description="Actin interacting protein 3-like C-terminal" evidence="4">
    <location>
        <begin position="259"/>
        <end position="333"/>
    </location>
</feature>
<feature type="coiled-coil region" evidence="2">
    <location>
        <begin position="772"/>
        <end position="825"/>
    </location>
</feature>
<feature type="compositionally biased region" description="Basic and acidic residues" evidence="3">
    <location>
        <begin position="649"/>
        <end position="659"/>
    </location>
</feature>
<proteinExistence type="predicted"/>
<feature type="compositionally biased region" description="Pro residues" evidence="3">
    <location>
        <begin position="1078"/>
        <end position="1087"/>
    </location>
</feature>
<evidence type="ECO:0000256" key="1">
    <source>
        <dbReference type="ARBA" id="ARBA00023054"/>
    </source>
</evidence>
<comment type="caution">
    <text evidence="5">The sequence shown here is derived from an EMBL/GenBank/DDBJ whole genome shotgun (WGS) entry which is preliminary data.</text>
</comment>
<dbReference type="AlphaFoldDB" id="A0A9D3PHZ3"/>
<feature type="compositionally biased region" description="Pro residues" evidence="3">
    <location>
        <begin position="1169"/>
        <end position="1179"/>
    </location>
</feature>
<feature type="compositionally biased region" description="Low complexity" evidence="3">
    <location>
        <begin position="373"/>
        <end position="401"/>
    </location>
</feature>